<evidence type="ECO:0000256" key="4">
    <source>
        <dbReference type="ARBA" id="ARBA00004123"/>
    </source>
</evidence>
<evidence type="ECO:0000256" key="3">
    <source>
        <dbReference type="ARBA" id="ARBA00001954"/>
    </source>
</evidence>
<dbReference type="FunFam" id="3.60.21.10:FF:000035">
    <property type="entry name" value="Lariat debranching enzyme"/>
    <property type="match status" value="1"/>
</dbReference>
<evidence type="ECO:0000256" key="2">
    <source>
        <dbReference type="ARBA" id="ARBA00001947"/>
    </source>
</evidence>
<keyword evidence="11" id="KW-0464">Manganese</keyword>
<dbReference type="Pfam" id="PF00149">
    <property type="entry name" value="Metallophos"/>
    <property type="match status" value="1"/>
</dbReference>
<keyword evidence="16" id="KW-1185">Reference proteome</keyword>
<evidence type="ECO:0000256" key="6">
    <source>
        <dbReference type="ARBA" id="ARBA00022664"/>
    </source>
</evidence>
<dbReference type="InterPro" id="IPR007708">
    <property type="entry name" value="DBR1_C"/>
</dbReference>
<name>A0A9P6C042_9AGAR</name>
<dbReference type="GO" id="GO:0008419">
    <property type="term" value="F:RNA lariat debranching enzyme activity"/>
    <property type="evidence" value="ECO:0007669"/>
    <property type="project" value="TreeGrafter"/>
</dbReference>
<dbReference type="InterPro" id="IPR029052">
    <property type="entry name" value="Metallo-depent_PP-like"/>
</dbReference>
<comment type="caution">
    <text evidence="15">The sequence shown here is derived from an EMBL/GenBank/DDBJ whole genome shotgun (WGS) entry which is preliminary data.</text>
</comment>
<evidence type="ECO:0000256" key="8">
    <source>
        <dbReference type="ARBA" id="ARBA00022801"/>
    </source>
</evidence>
<dbReference type="SUPFAM" id="SSF56300">
    <property type="entry name" value="Metallo-dependent phosphatases"/>
    <property type="match status" value="1"/>
</dbReference>
<dbReference type="InterPro" id="IPR041816">
    <property type="entry name" value="Dbr1_N"/>
</dbReference>
<feature type="region of interest" description="Disordered" evidence="13">
    <location>
        <begin position="475"/>
        <end position="499"/>
    </location>
</feature>
<evidence type="ECO:0000256" key="7">
    <source>
        <dbReference type="ARBA" id="ARBA00022723"/>
    </source>
</evidence>
<evidence type="ECO:0000256" key="13">
    <source>
        <dbReference type="SAM" id="MobiDB-lite"/>
    </source>
</evidence>
<evidence type="ECO:0000313" key="15">
    <source>
        <dbReference type="EMBL" id="KAF9446167.1"/>
    </source>
</evidence>
<dbReference type="InterPro" id="IPR004843">
    <property type="entry name" value="Calcineurin-like_PHP"/>
</dbReference>
<dbReference type="PANTHER" id="PTHR12849:SF0">
    <property type="entry name" value="LARIAT DEBRANCHING ENZYME"/>
    <property type="match status" value="1"/>
</dbReference>
<keyword evidence="7" id="KW-0479">Metal-binding</keyword>
<proteinExistence type="inferred from homology"/>
<dbReference type="SMART" id="SM01124">
    <property type="entry name" value="DBR1"/>
    <property type="match status" value="1"/>
</dbReference>
<evidence type="ECO:0000313" key="16">
    <source>
        <dbReference type="Proteomes" id="UP000807342"/>
    </source>
</evidence>
<keyword evidence="8" id="KW-0378">Hydrolase</keyword>
<evidence type="ECO:0000256" key="11">
    <source>
        <dbReference type="ARBA" id="ARBA00023211"/>
    </source>
</evidence>
<dbReference type="OrthoDB" id="407609at2759"/>
<comment type="cofactor">
    <cofactor evidence="2">
        <name>Zn(2+)</name>
        <dbReference type="ChEBI" id="CHEBI:29105"/>
    </cofactor>
</comment>
<dbReference type="GO" id="GO:0046872">
    <property type="term" value="F:metal ion binding"/>
    <property type="evidence" value="ECO:0007669"/>
    <property type="project" value="UniProtKB-KW"/>
</dbReference>
<dbReference type="EMBL" id="MU151260">
    <property type="protein sequence ID" value="KAF9446167.1"/>
    <property type="molecule type" value="Genomic_DNA"/>
</dbReference>
<evidence type="ECO:0000259" key="14">
    <source>
        <dbReference type="SMART" id="SM01124"/>
    </source>
</evidence>
<protein>
    <submittedName>
        <fullName evidence="15">DBR1-domain-containing protein</fullName>
    </submittedName>
</protein>
<dbReference type="Proteomes" id="UP000807342">
    <property type="component" value="Unassembled WGS sequence"/>
</dbReference>
<gene>
    <name evidence="15" type="ORF">P691DRAFT_674178</name>
</gene>
<keyword evidence="9" id="KW-0862">Zinc</keyword>
<comment type="cofactor">
    <cofactor evidence="1">
        <name>Mn(2+)</name>
        <dbReference type="ChEBI" id="CHEBI:29035"/>
    </cofactor>
</comment>
<dbReference type="Gene3D" id="3.60.21.10">
    <property type="match status" value="1"/>
</dbReference>
<keyword evidence="10" id="KW-0408">Iron</keyword>
<evidence type="ECO:0000256" key="1">
    <source>
        <dbReference type="ARBA" id="ARBA00001936"/>
    </source>
</evidence>
<dbReference type="PANTHER" id="PTHR12849">
    <property type="entry name" value="RNA LARIAT DEBRANCHING ENZYME"/>
    <property type="match status" value="1"/>
</dbReference>
<dbReference type="AlphaFoldDB" id="A0A9P6C042"/>
<organism evidence="15 16">
    <name type="scientific">Macrolepiota fuliginosa MF-IS2</name>
    <dbReference type="NCBI Taxonomy" id="1400762"/>
    <lineage>
        <taxon>Eukaryota</taxon>
        <taxon>Fungi</taxon>
        <taxon>Dikarya</taxon>
        <taxon>Basidiomycota</taxon>
        <taxon>Agaricomycotina</taxon>
        <taxon>Agaricomycetes</taxon>
        <taxon>Agaricomycetidae</taxon>
        <taxon>Agaricales</taxon>
        <taxon>Agaricineae</taxon>
        <taxon>Agaricaceae</taxon>
        <taxon>Macrolepiota</taxon>
    </lineage>
</organism>
<evidence type="ECO:0000256" key="12">
    <source>
        <dbReference type="ARBA" id="ARBA00023242"/>
    </source>
</evidence>
<evidence type="ECO:0000256" key="9">
    <source>
        <dbReference type="ARBA" id="ARBA00022833"/>
    </source>
</evidence>
<dbReference type="GO" id="GO:0000398">
    <property type="term" value="P:mRNA splicing, via spliceosome"/>
    <property type="evidence" value="ECO:0007669"/>
    <property type="project" value="TreeGrafter"/>
</dbReference>
<sequence length="532" mass="58416">MPFHQLGLRRIAPLTTRIFRQQFRQTHLRTNNAMKVAVEGCCHGQLDAIYSHIHSLETQGNYKVDLLLICGDFQAIRNHADLQCMAVPHKYKELGGFYKYYTGEKVAPILTIVIGGNHEASNYMWELYHGGWLARNIYFLGHAGCVRVNGVRIAGASGIFKAHDFQKGMYEQLPYTPGSLRSIYHIREFNVRRLSLLSQPTIFLSHDWPQSIEHYGNLQALLSRKSFLRQDISNGSLGSPPLMGLLRTLKPEWWFSAHLHARYEATVVHESPSAEGSVVAGEQAGGQGETKNPDEIAIDDDVFDSGTGGSESSAAAQVTSTEVETPASPSVPAPPKQNPDEITLDDEEDTVEVLPPPSAPAPVTTPRGPGQVTHFLALDKCLPKRQFLEVVDVSMPLSTTPSTSPPVLEFDPEWLAVTRAFHPWFSTTHHQAPFPDEAEARAAVSTATQWVLENLQKNDPTRALLVDEVQIFAPTAPAPVSPSPNTRVNSNDPQPPAYSNPQTEAFCRMLEIENKINPDVGVGVGAVGGSGL</sequence>
<keyword evidence="6" id="KW-0507">mRNA processing</keyword>
<dbReference type="GO" id="GO:0005634">
    <property type="term" value="C:nucleus"/>
    <property type="evidence" value="ECO:0007669"/>
    <property type="project" value="UniProtKB-SubCell"/>
</dbReference>
<reference evidence="15" key="1">
    <citation type="submission" date="2020-11" db="EMBL/GenBank/DDBJ databases">
        <authorList>
            <consortium name="DOE Joint Genome Institute"/>
            <person name="Ahrendt S."/>
            <person name="Riley R."/>
            <person name="Andreopoulos W."/>
            <person name="Labutti K."/>
            <person name="Pangilinan J."/>
            <person name="Ruiz-Duenas F.J."/>
            <person name="Barrasa J.M."/>
            <person name="Sanchez-Garcia M."/>
            <person name="Camarero S."/>
            <person name="Miyauchi S."/>
            <person name="Serrano A."/>
            <person name="Linde D."/>
            <person name="Babiker R."/>
            <person name="Drula E."/>
            <person name="Ayuso-Fernandez I."/>
            <person name="Pacheco R."/>
            <person name="Padilla G."/>
            <person name="Ferreira P."/>
            <person name="Barriuso J."/>
            <person name="Kellner H."/>
            <person name="Castanera R."/>
            <person name="Alfaro M."/>
            <person name="Ramirez L."/>
            <person name="Pisabarro A.G."/>
            <person name="Kuo A."/>
            <person name="Tritt A."/>
            <person name="Lipzen A."/>
            <person name="He G."/>
            <person name="Yan M."/>
            <person name="Ng V."/>
            <person name="Cullen D."/>
            <person name="Martin F."/>
            <person name="Rosso M.-N."/>
            <person name="Henrissat B."/>
            <person name="Hibbett D."/>
            <person name="Martinez A.T."/>
            <person name="Grigoriev I.V."/>
        </authorList>
    </citation>
    <scope>NUCLEOTIDE SEQUENCE</scope>
    <source>
        <strain evidence="15">MF-IS2</strain>
    </source>
</reference>
<dbReference type="Pfam" id="PF05011">
    <property type="entry name" value="DBR1"/>
    <property type="match status" value="1"/>
</dbReference>
<accession>A0A9P6C042</accession>
<comment type="cofactor">
    <cofactor evidence="3">
        <name>Fe(2+)</name>
        <dbReference type="ChEBI" id="CHEBI:29033"/>
    </cofactor>
</comment>
<keyword evidence="12" id="KW-0539">Nucleus</keyword>
<comment type="similarity">
    <text evidence="5">Belongs to the lariat debranching enzyme family.</text>
</comment>
<evidence type="ECO:0000256" key="10">
    <source>
        <dbReference type="ARBA" id="ARBA00023004"/>
    </source>
</evidence>
<feature type="region of interest" description="Disordered" evidence="13">
    <location>
        <begin position="272"/>
        <end position="342"/>
    </location>
</feature>
<feature type="domain" description="Lariat debranching enzyme C-terminal" evidence="14">
    <location>
        <begin position="361"/>
        <end position="516"/>
    </location>
</feature>
<dbReference type="CDD" id="cd00844">
    <property type="entry name" value="MPP_Dbr1_N"/>
    <property type="match status" value="1"/>
</dbReference>
<evidence type="ECO:0000256" key="5">
    <source>
        <dbReference type="ARBA" id="ARBA00006045"/>
    </source>
</evidence>
<comment type="subcellular location">
    <subcellularLocation>
        <location evidence="4">Nucleus</location>
    </subcellularLocation>
</comment>